<organism evidence="1 2">
    <name type="scientific">Muricoprocola aceti</name>
    <dbReference type="NCBI Taxonomy" id="2981772"/>
    <lineage>
        <taxon>Bacteria</taxon>
        <taxon>Bacillati</taxon>
        <taxon>Bacillota</taxon>
        <taxon>Clostridia</taxon>
        <taxon>Lachnospirales</taxon>
        <taxon>Lachnospiraceae</taxon>
        <taxon>Muricoprocola</taxon>
    </lineage>
</organism>
<reference evidence="1 2" key="1">
    <citation type="journal article" date="2021" name="ISME Commun">
        <title>Automated analysis of genomic sequences facilitates high-throughput and comprehensive description of bacteria.</title>
        <authorList>
            <person name="Hitch T.C.A."/>
        </authorList>
    </citation>
    <scope>NUCLEOTIDE SEQUENCE [LARGE SCALE GENOMIC DNA]</scope>
    <source>
        <strain evidence="1 2">Sanger_29</strain>
    </source>
</reference>
<dbReference type="Proteomes" id="UP001652338">
    <property type="component" value="Unassembled WGS sequence"/>
</dbReference>
<dbReference type="EMBL" id="JAOQKE010000014">
    <property type="protein sequence ID" value="MCU6725824.1"/>
    <property type="molecule type" value="Genomic_DNA"/>
</dbReference>
<evidence type="ECO:0000313" key="1">
    <source>
        <dbReference type="EMBL" id="MCU6725824.1"/>
    </source>
</evidence>
<dbReference type="RefSeq" id="WP_262655094.1">
    <property type="nucleotide sequence ID" value="NZ_JAOQKE010000014.1"/>
</dbReference>
<protein>
    <submittedName>
        <fullName evidence="1">Uncharacterized protein</fullName>
    </submittedName>
</protein>
<accession>A0ABT2SMU5</accession>
<gene>
    <name evidence="1" type="ORF">OCV47_10760</name>
</gene>
<proteinExistence type="predicted"/>
<evidence type="ECO:0000313" key="2">
    <source>
        <dbReference type="Proteomes" id="UP001652338"/>
    </source>
</evidence>
<name>A0ABT2SMU5_9FIRM</name>
<comment type="caution">
    <text evidence="1">The sequence shown here is derived from an EMBL/GenBank/DDBJ whole genome shotgun (WGS) entry which is preliminary data.</text>
</comment>
<sequence length="143" mass="16261">MNYNTRNIIKTYSAITGNTDVNQIIRVLSKSPAFMAVKKGNSVLMYDGYSANLLEIVEELKQQSDCPEDVKKITAENIAIVNRARRNHIGSRERMISVRPINAVSRREHVLKRLSGRALRRNRRLKVAKSVNAGVKRTEIMKP</sequence>
<keyword evidence="2" id="KW-1185">Reference proteome</keyword>